<dbReference type="InterPro" id="IPR006311">
    <property type="entry name" value="TAT_signal"/>
</dbReference>
<keyword evidence="5" id="KW-1185">Reference proteome</keyword>
<dbReference type="EMBL" id="JACSQF010000024">
    <property type="protein sequence ID" value="MBD7982563.1"/>
    <property type="molecule type" value="Genomic_DNA"/>
</dbReference>
<feature type="compositionally biased region" description="Low complexity" evidence="1">
    <location>
        <begin position="385"/>
        <end position="425"/>
    </location>
</feature>
<dbReference type="Pfam" id="PF20597">
    <property type="entry name" value="pAdhesive_15"/>
    <property type="match status" value="1"/>
</dbReference>
<keyword evidence="2" id="KW-0812">Transmembrane</keyword>
<reference evidence="4 5" key="1">
    <citation type="submission" date="2020-08" db="EMBL/GenBank/DDBJ databases">
        <title>A Genomic Blueprint of the Chicken Gut Microbiome.</title>
        <authorList>
            <person name="Gilroy R."/>
            <person name="Ravi A."/>
            <person name="Getino M."/>
            <person name="Pursley I."/>
            <person name="Horton D.L."/>
            <person name="Alikhan N.-F."/>
            <person name="Baker D."/>
            <person name="Gharbi K."/>
            <person name="Hall N."/>
            <person name="Watson M."/>
            <person name="Adriaenssens E.M."/>
            <person name="Foster-Nyarko E."/>
            <person name="Jarju S."/>
            <person name="Secka A."/>
            <person name="Antonio M."/>
            <person name="Oren A."/>
            <person name="Chaudhuri R."/>
            <person name="La Ragione R.M."/>
            <person name="Hildebrand F."/>
            <person name="Pallen M.J."/>
        </authorList>
    </citation>
    <scope>NUCLEOTIDE SEQUENCE [LARGE SCALE GENOMIC DNA]</scope>
    <source>
        <strain evidence="4 5">Sa2CUA9</strain>
    </source>
</reference>
<evidence type="ECO:0000313" key="5">
    <source>
        <dbReference type="Proteomes" id="UP000655570"/>
    </source>
</evidence>
<dbReference type="PROSITE" id="PS51318">
    <property type="entry name" value="TAT"/>
    <property type="match status" value="1"/>
</dbReference>
<evidence type="ECO:0000313" key="4">
    <source>
        <dbReference type="EMBL" id="MBD7982563.1"/>
    </source>
</evidence>
<proteinExistence type="predicted"/>
<protein>
    <submittedName>
        <fullName evidence="4">Choice-of-anchor A family protein</fullName>
    </submittedName>
</protein>
<name>A0ABR8U3E5_9CELL</name>
<feature type="domain" description="Choice-of-anchor A" evidence="3">
    <location>
        <begin position="70"/>
        <end position="334"/>
    </location>
</feature>
<accession>A0ABR8U3E5</accession>
<dbReference type="NCBIfam" id="TIGR04215">
    <property type="entry name" value="choice_anch_A"/>
    <property type="match status" value="1"/>
</dbReference>
<evidence type="ECO:0000256" key="1">
    <source>
        <dbReference type="SAM" id="MobiDB-lite"/>
    </source>
</evidence>
<feature type="compositionally biased region" description="Basic and acidic residues" evidence="1">
    <location>
        <begin position="373"/>
        <end position="383"/>
    </location>
</feature>
<feature type="transmembrane region" description="Helical" evidence="2">
    <location>
        <begin position="440"/>
        <end position="460"/>
    </location>
</feature>
<organism evidence="4 5">
    <name type="scientific">Oerskovia merdavium</name>
    <dbReference type="NCBI Taxonomy" id="2762227"/>
    <lineage>
        <taxon>Bacteria</taxon>
        <taxon>Bacillati</taxon>
        <taxon>Actinomycetota</taxon>
        <taxon>Actinomycetes</taxon>
        <taxon>Micrococcales</taxon>
        <taxon>Cellulomonadaceae</taxon>
        <taxon>Oerskovia</taxon>
    </lineage>
</organism>
<feature type="compositionally biased region" description="Low complexity" evidence="1">
    <location>
        <begin position="357"/>
        <end position="372"/>
    </location>
</feature>
<dbReference type="RefSeq" id="WP_191805760.1">
    <property type="nucleotide sequence ID" value="NZ_JACSQF010000024.1"/>
</dbReference>
<keyword evidence="2" id="KW-1133">Transmembrane helix</keyword>
<comment type="caution">
    <text evidence="4">The sequence shown here is derived from an EMBL/GenBank/DDBJ whole genome shotgun (WGS) entry which is preliminary data.</text>
</comment>
<dbReference type="InterPro" id="IPR026588">
    <property type="entry name" value="Choice_anch_A"/>
</dbReference>
<sequence length="466" mass="45942">MFLSTTRRTPRRSLLGALVTGALTTGLVGLAGAPAAVASPLAATPVCTPSSTLPGISTGGPAFTDAGVAVFVGGDYAARPGAAESEGVLLAGGSIDIATGGLMNFGRAGGGSQIVPPGGSDMLVADGGVSVSNGRIDVGHGIAQGGNVAATGSISGAMELNGGVRKPDSSAPASSAKAASTLLRTASADLAALTATGSLGTTGGFASLTGDGTSAPQVFSLTAQELKKTNGTLVFANVGTSAPIVVNVSGSTVDFTMVHTAAESIGQRIDTFTALGTWAPRILWNFPDATSLTLSGNSQTVGSILAPEPSVKVVQSTSTNGRLWVGGDLTFGGNGGSGLEHHNYPWIGLTSLGCDPEPSTPLVVPPTSTTPPVDKDVPEEPAPRESTPPTDETTTPTEKASPPATTPPADSTATPSDRSSTPSPSAEDERGLASTGARTALVVLISVVLLGAGAGLVVLARRRATS</sequence>
<keyword evidence="2" id="KW-0472">Membrane</keyword>
<dbReference type="Proteomes" id="UP000655570">
    <property type="component" value="Unassembled WGS sequence"/>
</dbReference>
<feature type="region of interest" description="Disordered" evidence="1">
    <location>
        <begin position="357"/>
        <end position="434"/>
    </location>
</feature>
<gene>
    <name evidence="4" type="ORF">H9641_17845</name>
</gene>
<evidence type="ECO:0000256" key="2">
    <source>
        <dbReference type="SAM" id="Phobius"/>
    </source>
</evidence>
<evidence type="ECO:0000259" key="3">
    <source>
        <dbReference type="Pfam" id="PF20597"/>
    </source>
</evidence>